<gene>
    <name evidence="2" type="ORF">HNR06_002622</name>
</gene>
<feature type="region of interest" description="Disordered" evidence="1">
    <location>
        <begin position="1"/>
        <end position="33"/>
    </location>
</feature>
<dbReference type="EMBL" id="JACCHL010000001">
    <property type="protein sequence ID" value="NYH53033.1"/>
    <property type="molecule type" value="Genomic_DNA"/>
</dbReference>
<feature type="region of interest" description="Disordered" evidence="1">
    <location>
        <begin position="321"/>
        <end position="383"/>
    </location>
</feature>
<evidence type="ECO:0000313" key="3">
    <source>
        <dbReference type="Proteomes" id="UP000584931"/>
    </source>
</evidence>
<dbReference type="Proteomes" id="UP000584931">
    <property type="component" value="Unassembled WGS sequence"/>
</dbReference>
<comment type="caution">
    <text evidence="2">The sequence shown here is derived from an EMBL/GenBank/DDBJ whole genome shotgun (WGS) entry which is preliminary data.</text>
</comment>
<reference evidence="2 3" key="1">
    <citation type="submission" date="2020-07" db="EMBL/GenBank/DDBJ databases">
        <title>Sequencing the genomes of 1000 actinobacteria strains.</title>
        <authorList>
            <person name="Klenk H.-P."/>
        </authorList>
    </citation>
    <scope>NUCLEOTIDE SEQUENCE [LARGE SCALE GENOMIC DNA]</scope>
    <source>
        <strain evidence="2 3">DSM 45278</strain>
    </source>
</reference>
<dbReference type="RefSeq" id="WP_179810211.1">
    <property type="nucleotide sequence ID" value="NZ_JACCHL010000001.1"/>
</dbReference>
<organism evidence="2 3">
    <name type="scientific">Nocardiopsis sinuspersici</name>
    <dbReference type="NCBI Taxonomy" id="501010"/>
    <lineage>
        <taxon>Bacteria</taxon>
        <taxon>Bacillati</taxon>
        <taxon>Actinomycetota</taxon>
        <taxon>Actinomycetes</taxon>
        <taxon>Streptosporangiales</taxon>
        <taxon>Nocardiopsidaceae</taxon>
        <taxon>Nocardiopsis</taxon>
    </lineage>
</organism>
<sequence length="817" mass="90815">MPPRSREPHEQSESATERHVPPPAQDSPEREHQQRIGEALLNDDGRIQNTPQAKTIAIETLARRMRTPTRELALSAVGLNVGTDMIERLGDHRYVLAPLNEQYPSMGADVLHVDELDPAEPRHAPDKVVRMDRPEADALVRQIAVSEVMSAWAYGSNNNVRALAIQEITQEEFDLPQVLEWDMDAETRKNVNIELGYNRDAFRDFARTQYEMTQEVLAERGITELIGYRALTWREGAPRPEWADQEVGSSFQALHRPLESWSADRQVAADWLETRGGPGVILAERMPAEDILSVPLTGMGYLGQKEWVALSSERPTLMDGVSVGRSQEHAAERTAASSVNVGGPALGGGEDALPEGPTNSPDAQDQGSDPRWQPLEVTGHQLNPTDLFDHQTIRTLDGEQHPGWWPRDDSGYAISKRDLDFLGVDPVQIKWLASKEAPMGMTPELYDQFGTELLEALQRDGVPPDQVDIRLKGTGSGFFSGIHKELPREEDIPGNPEAAERMREWFGDSGERPKRRPHDSMWRLGLESVPSDFDLDINSTRMIRAARKHWKEQHPDRYSGDFMGGHGYLDKGAVKGAFPNLAGWTDKWENKLGREISVGAFESSGPVNATKFGRSLSGHFRSTDWIIHNSDQPWAERSKSQAQTWLSEYWNHSQGLIERGELTAETAPTMLRLHSQADRMATVAYAGQDEQLMGHVRNQTVQKAVFQAGQLGVDNAALPSHPEQFLSATDEEKKRYAASMRPGKTPDTGKPTDTAKTAPRPQRRLSPPGSGKPAHGTPTAPRPQRRLSPPGSGGTKPSPTSNDRQNQGQKKSPDMEK</sequence>
<accession>A0A7Y9XC78</accession>
<dbReference type="AlphaFoldDB" id="A0A7Y9XC78"/>
<evidence type="ECO:0000256" key="1">
    <source>
        <dbReference type="SAM" id="MobiDB-lite"/>
    </source>
</evidence>
<evidence type="ECO:0000313" key="2">
    <source>
        <dbReference type="EMBL" id="NYH53033.1"/>
    </source>
</evidence>
<name>A0A7Y9XC78_9ACTN</name>
<feature type="region of interest" description="Disordered" evidence="1">
    <location>
        <begin position="733"/>
        <end position="817"/>
    </location>
</feature>
<protein>
    <submittedName>
        <fullName evidence="2">Uncharacterized protein</fullName>
    </submittedName>
</protein>
<proteinExistence type="predicted"/>
<feature type="compositionally biased region" description="Basic and acidic residues" evidence="1">
    <location>
        <begin position="1"/>
        <end position="20"/>
    </location>
</feature>
<feature type="compositionally biased region" description="Polar residues" evidence="1">
    <location>
        <begin position="357"/>
        <end position="367"/>
    </location>
</feature>